<organism evidence="2 3">
    <name type="scientific">Bacteriovorax antarcticus</name>
    <dbReference type="NCBI Taxonomy" id="3088717"/>
    <lineage>
        <taxon>Bacteria</taxon>
        <taxon>Pseudomonadati</taxon>
        <taxon>Bdellovibrionota</taxon>
        <taxon>Bacteriovoracia</taxon>
        <taxon>Bacteriovoracales</taxon>
        <taxon>Bacteriovoracaceae</taxon>
        <taxon>Bacteriovorax</taxon>
    </lineage>
</organism>
<accession>A0ABU5VUJ9</accession>
<feature type="signal peptide" evidence="1">
    <location>
        <begin position="1"/>
        <end position="18"/>
    </location>
</feature>
<keyword evidence="3" id="KW-1185">Reference proteome</keyword>
<evidence type="ECO:0000313" key="3">
    <source>
        <dbReference type="Proteomes" id="UP001302274"/>
    </source>
</evidence>
<dbReference type="Gene3D" id="2.40.10.10">
    <property type="entry name" value="Trypsin-like serine proteases"/>
    <property type="match status" value="2"/>
</dbReference>
<evidence type="ECO:0008006" key="4">
    <source>
        <dbReference type="Google" id="ProtNLM"/>
    </source>
</evidence>
<reference evidence="2 3" key="1">
    <citation type="submission" date="2023-11" db="EMBL/GenBank/DDBJ databases">
        <title>A Novel Polar Bacteriovorax (B. antarcticus) Isolated from the Biocrust in Antarctica.</title>
        <authorList>
            <person name="Mun W."/>
            <person name="Choi S.Y."/>
            <person name="Mitchell R.J."/>
        </authorList>
    </citation>
    <scope>NUCLEOTIDE SEQUENCE [LARGE SCALE GENOMIC DNA]</scope>
    <source>
        <strain evidence="2 3">PP10</strain>
    </source>
</reference>
<dbReference type="InterPro" id="IPR043504">
    <property type="entry name" value="Peptidase_S1_PA_chymotrypsin"/>
</dbReference>
<gene>
    <name evidence="2" type="ORF">SHI21_11010</name>
</gene>
<name>A0ABU5VUJ9_9BACT</name>
<evidence type="ECO:0000313" key="2">
    <source>
        <dbReference type="EMBL" id="MEA9356739.1"/>
    </source>
</evidence>
<evidence type="ECO:0000256" key="1">
    <source>
        <dbReference type="SAM" id="SignalP"/>
    </source>
</evidence>
<comment type="caution">
    <text evidence="2">The sequence shown here is derived from an EMBL/GenBank/DDBJ whole genome shotgun (WGS) entry which is preliminary data.</text>
</comment>
<dbReference type="EMBL" id="JAYGJQ010000002">
    <property type="protein sequence ID" value="MEA9356739.1"/>
    <property type="molecule type" value="Genomic_DNA"/>
</dbReference>
<dbReference type="Proteomes" id="UP001302274">
    <property type="component" value="Unassembled WGS sequence"/>
</dbReference>
<dbReference type="InterPro" id="IPR009003">
    <property type="entry name" value="Peptidase_S1_PA"/>
</dbReference>
<dbReference type="RefSeq" id="WP_323576627.1">
    <property type="nucleotide sequence ID" value="NZ_JAYGJQ010000002.1"/>
</dbReference>
<sequence>MKFMLALAILSLANIAHAFPTAPFDALKTTIDHSEKSMADDYDFEGIIKLNNCSGSLIRFAGQPMTSKAIVLTNGHCYSKGMFGGMLQPNEVVYNKAQARDMKIFDKAMKLFPVKATKVLYATMTNTDIALYELSESYESILSKYKIESFTLDSVRPFEGTSIDIVSGFWDRGYSCEIDAFIFNLKEGDWMFTDSIRYTNGCATVGGTSGSPIIARGTRSVIAINNTANENGKSCAVNNPCEITQDGKVTVLKDKKYGQQTYNIYSCLRPDFNIDLSMAGCVLPKPRS</sequence>
<proteinExistence type="predicted"/>
<dbReference type="SUPFAM" id="SSF50494">
    <property type="entry name" value="Trypsin-like serine proteases"/>
    <property type="match status" value="1"/>
</dbReference>
<keyword evidence="1" id="KW-0732">Signal</keyword>
<feature type="chain" id="PRO_5046944949" description="Trypsin-like peptidase domain-containing protein" evidence="1">
    <location>
        <begin position="19"/>
        <end position="288"/>
    </location>
</feature>
<protein>
    <recommendedName>
        <fullName evidence="4">Trypsin-like peptidase domain-containing protein</fullName>
    </recommendedName>
</protein>